<reference evidence="6" key="1">
    <citation type="submission" date="2021-02" db="EMBL/GenBank/DDBJ databases">
        <authorList>
            <person name="Nowell W R."/>
        </authorList>
    </citation>
    <scope>NUCLEOTIDE SEQUENCE</scope>
</reference>
<keyword evidence="1" id="KW-0677">Repeat</keyword>
<evidence type="ECO:0000256" key="4">
    <source>
        <dbReference type="SAM" id="MobiDB-lite"/>
    </source>
</evidence>
<dbReference type="SUPFAM" id="SSF56399">
    <property type="entry name" value="ADP-ribosylation"/>
    <property type="match status" value="1"/>
</dbReference>
<dbReference type="PROSITE" id="PS51996">
    <property type="entry name" value="TR_MART"/>
    <property type="match status" value="1"/>
</dbReference>
<gene>
    <name evidence="6" type="ORF">UJA718_LOCUS26285</name>
</gene>
<proteinExistence type="predicted"/>
<feature type="non-terminal residue" evidence="6">
    <location>
        <position position="607"/>
    </location>
</feature>
<evidence type="ECO:0000313" key="7">
    <source>
        <dbReference type="Proteomes" id="UP000663873"/>
    </source>
</evidence>
<dbReference type="Pfam" id="PF03496">
    <property type="entry name" value="ADPrib_exo_Tox"/>
    <property type="match status" value="1"/>
</dbReference>
<protein>
    <recommendedName>
        <fullName evidence="5">ADP ribosyltransferase domain-containing protein</fullName>
    </recommendedName>
</protein>
<organism evidence="6 7">
    <name type="scientific">Rotaria socialis</name>
    <dbReference type="NCBI Taxonomy" id="392032"/>
    <lineage>
        <taxon>Eukaryota</taxon>
        <taxon>Metazoa</taxon>
        <taxon>Spiralia</taxon>
        <taxon>Gnathifera</taxon>
        <taxon>Rotifera</taxon>
        <taxon>Eurotatoria</taxon>
        <taxon>Bdelloidea</taxon>
        <taxon>Philodinida</taxon>
        <taxon>Philodinidae</taxon>
        <taxon>Rotaria</taxon>
    </lineage>
</organism>
<feature type="repeat" description="TPR" evidence="3">
    <location>
        <begin position="425"/>
        <end position="458"/>
    </location>
</feature>
<evidence type="ECO:0000313" key="6">
    <source>
        <dbReference type="EMBL" id="CAF4500441.1"/>
    </source>
</evidence>
<sequence length="607" mass="70211">MVETFPSYHRTTDASSVEPLCNLSGKLDQSITLQLHLSNHSIEAFSYFDQRQQFTEDLSQGSIEFLLSQILKHVLSGLPKNEQAKHQMIQICKEHYWRNAKEIKRIEEFERTYQSRDAIRWYSKQCFAYELIDRALRTKDIELLYKLHPFVFDLSNSLKREYMKSFSSTKGVLNVYRGVQLEKQEYEKLKKNRENVISTKGYLSTTRLKSKAENFCNKSTKSRNTIPVLFQIECYLEQGDENTVFADITQFTVDQEVLFDSNACFKINFIEETETYATVKMNVSNAGQTVVKEYLAFTKKETGEDNVKILFGKLLCSLAEYDKSKKYFELLFNDSNAEDLGRIEYHIGRALYMKGQLNEARKCYQRAYDDMQYKKQERTIHFAHLLNNLGIVSSDENKFNDALGYYLRALEIKEELYPNDNVDIARSLTNIGITLGDQGRRDESLYYYQRALRIYETSLPAGHIDIISSRSIITEILKHQEKHDESFRRPRPAHLANQSICSTGPFGIIPSLSSRSDNPEDRRKADASLHYPQRASTSNQTIPSPDRPAVHPGPGQIRETMEHSEKHDESFRHSRPAHLANQSICSTGPFGIITSLSTRSDNPEERR</sequence>
<feature type="compositionally biased region" description="Basic and acidic residues" evidence="4">
    <location>
        <begin position="517"/>
        <end position="527"/>
    </location>
</feature>
<accession>A0A820VEJ4</accession>
<keyword evidence="7" id="KW-1185">Reference proteome</keyword>
<dbReference type="Pfam" id="PF13424">
    <property type="entry name" value="TPR_12"/>
    <property type="match status" value="1"/>
</dbReference>
<name>A0A820VEJ4_9BILA</name>
<dbReference type="PANTHER" id="PTHR45641">
    <property type="entry name" value="TETRATRICOPEPTIDE REPEAT PROTEIN (AFU_ORTHOLOGUE AFUA_6G03870)"/>
    <property type="match status" value="1"/>
</dbReference>
<dbReference type="GO" id="GO:0005576">
    <property type="term" value="C:extracellular region"/>
    <property type="evidence" value="ECO:0007669"/>
    <property type="project" value="InterPro"/>
</dbReference>
<dbReference type="Gene3D" id="1.25.40.10">
    <property type="entry name" value="Tetratricopeptide repeat domain"/>
    <property type="match status" value="1"/>
</dbReference>
<evidence type="ECO:0000256" key="3">
    <source>
        <dbReference type="PROSITE-ProRule" id="PRU00339"/>
    </source>
</evidence>
<feature type="compositionally biased region" description="Polar residues" evidence="4">
    <location>
        <begin position="534"/>
        <end position="543"/>
    </location>
</feature>
<feature type="domain" description="ADP ribosyltransferase" evidence="5">
    <location>
        <begin position="106"/>
        <end position="274"/>
    </location>
</feature>
<dbReference type="InterPro" id="IPR019734">
    <property type="entry name" value="TPR_rpt"/>
</dbReference>
<dbReference type="InterPro" id="IPR003540">
    <property type="entry name" value="ADP-ribosyltransferase"/>
</dbReference>
<dbReference type="Gene3D" id="3.90.176.10">
    <property type="entry name" value="Toxin ADP-ribosyltransferase, Chain A, domain 1"/>
    <property type="match status" value="1"/>
</dbReference>
<keyword evidence="2 3" id="KW-0802">TPR repeat</keyword>
<feature type="compositionally biased region" description="Basic and acidic residues" evidence="4">
    <location>
        <begin position="559"/>
        <end position="572"/>
    </location>
</feature>
<dbReference type="SUPFAM" id="SSF48452">
    <property type="entry name" value="TPR-like"/>
    <property type="match status" value="1"/>
</dbReference>
<evidence type="ECO:0000259" key="5">
    <source>
        <dbReference type="Pfam" id="PF03496"/>
    </source>
</evidence>
<dbReference type="Proteomes" id="UP000663873">
    <property type="component" value="Unassembled WGS sequence"/>
</dbReference>
<comment type="caution">
    <text evidence="6">The sequence shown here is derived from an EMBL/GenBank/DDBJ whole genome shotgun (WGS) entry which is preliminary data.</text>
</comment>
<dbReference type="PROSITE" id="PS50005">
    <property type="entry name" value="TPR"/>
    <property type="match status" value="2"/>
</dbReference>
<dbReference type="InterPro" id="IPR011990">
    <property type="entry name" value="TPR-like_helical_dom_sf"/>
</dbReference>
<evidence type="ECO:0000256" key="1">
    <source>
        <dbReference type="ARBA" id="ARBA00022737"/>
    </source>
</evidence>
<dbReference type="PANTHER" id="PTHR45641:SF19">
    <property type="entry name" value="NEPHROCYSTIN-3"/>
    <property type="match status" value="1"/>
</dbReference>
<feature type="region of interest" description="Disordered" evidence="4">
    <location>
        <begin position="507"/>
        <end position="607"/>
    </location>
</feature>
<feature type="repeat" description="TPR" evidence="3">
    <location>
        <begin position="383"/>
        <end position="416"/>
    </location>
</feature>
<dbReference type="EMBL" id="CAJOBP010006765">
    <property type="protein sequence ID" value="CAF4500441.1"/>
    <property type="molecule type" value="Genomic_DNA"/>
</dbReference>
<evidence type="ECO:0000256" key="2">
    <source>
        <dbReference type="ARBA" id="ARBA00022803"/>
    </source>
</evidence>
<dbReference type="SMART" id="SM00028">
    <property type="entry name" value="TPR"/>
    <property type="match status" value="3"/>
</dbReference>
<dbReference type="AlphaFoldDB" id="A0A820VEJ4"/>